<dbReference type="PROSITE" id="PS51866">
    <property type="entry name" value="MOP"/>
    <property type="match status" value="1"/>
</dbReference>
<accession>A0A6J6NPS0</accession>
<keyword evidence="1" id="KW-0500">Molybdenum</keyword>
<dbReference type="SUPFAM" id="SSF46955">
    <property type="entry name" value="Putative DNA-binding domain"/>
    <property type="match status" value="1"/>
</dbReference>
<reference evidence="4" key="1">
    <citation type="submission" date="2020-05" db="EMBL/GenBank/DDBJ databases">
        <authorList>
            <person name="Chiriac C."/>
            <person name="Salcher M."/>
            <person name="Ghai R."/>
            <person name="Kavagutti S V."/>
        </authorList>
    </citation>
    <scope>NUCLEOTIDE SEQUENCE</scope>
</reference>
<dbReference type="GO" id="GO:0006355">
    <property type="term" value="P:regulation of DNA-templated transcription"/>
    <property type="evidence" value="ECO:0007669"/>
    <property type="project" value="InterPro"/>
</dbReference>
<dbReference type="GO" id="GO:0003677">
    <property type="term" value="F:DNA binding"/>
    <property type="evidence" value="ECO:0007669"/>
    <property type="project" value="InterPro"/>
</dbReference>
<dbReference type="Pfam" id="PF03459">
    <property type="entry name" value="TOBE"/>
    <property type="match status" value="1"/>
</dbReference>
<dbReference type="Pfam" id="PF00376">
    <property type="entry name" value="MerR"/>
    <property type="match status" value="1"/>
</dbReference>
<dbReference type="PROSITE" id="PS50937">
    <property type="entry name" value="HTH_MERR_2"/>
    <property type="match status" value="1"/>
</dbReference>
<dbReference type="InterPro" id="IPR008995">
    <property type="entry name" value="Mo/tungstate-bd_C_term_dom"/>
</dbReference>
<dbReference type="CDD" id="cd04762">
    <property type="entry name" value="HTH_MerR-trunc"/>
    <property type="match status" value="1"/>
</dbReference>
<feature type="domain" description="Mop" evidence="3">
    <location>
        <begin position="59"/>
        <end position="125"/>
    </location>
</feature>
<dbReference type="InterPro" id="IPR000551">
    <property type="entry name" value="MerR-type_HTH_dom"/>
</dbReference>
<dbReference type="InterPro" id="IPR005116">
    <property type="entry name" value="Transp-assoc_OB_typ1"/>
</dbReference>
<gene>
    <name evidence="4" type="ORF">UFOPK2399_00348</name>
</gene>
<evidence type="ECO:0000256" key="1">
    <source>
        <dbReference type="ARBA" id="ARBA00022505"/>
    </source>
</evidence>
<name>A0A6J6NPS0_9ZZZZ</name>
<evidence type="ECO:0000259" key="3">
    <source>
        <dbReference type="PROSITE" id="PS51866"/>
    </source>
</evidence>
<proteinExistence type="predicted"/>
<dbReference type="InterPro" id="IPR009061">
    <property type="entry name" value="DNA-bd_dom_put_sf"/>
</dbReference>
<organism evidence="4">
    <name type="scientific">freshwater metagenome</name>
    <dbReference type="NCBI Taxonomy" id="449393"/>
    <lineage>
        <taxon>unclassified sequences</taxon>
        <taxon>metagenomes</taxon>
        <taxon>ecological metagenomes</taxon>
    </lineage>
</organism>
<feature type="domain" description="HTH merR-type" evidence="2">
    <location>
        <begin position="5"/>
        <end position="52"/>
    </location>
</feature>
<evidence type="ECO:0000259" key="2">
    <source>
        <dbReference type="PROSITE" id="PS50937"/>
    </source>
</evidence>
<dbReference type="Gene3D" id="1.10.1660.10">
    <property type="match status" value="1"/>
</dbReference>
<dbReference type="InterPro" id="IPR004606">
    <property type="entry name" value="Mop_domain"/>
</dbReference>
<evidence type="ECO:0000313" key="4">
    <source>
        <dbReference type="EMBL" id="CAB4686363.1"/>
    </source>
</evidence>
<sequence length="126" mass="14037">MAKEFYTASEAAKTLGISVDTLRRWDKQGRIKAQRDNANRRIVAASEIDRLQGERGRDHLSARNRFRATITDVKVEGLMAQIEMVVTDPIRLVAVVTRDAVEDLELAVGMPATAIVKSTSVMVQNR</sequence>
<dbReference type="AlphaFoldDB" id="A0A6J6NPS0"/>
<dbReference type="EMBL" id="CAEZXP010000001">
    <property type="protein sequence ID" value="CAB4686363.1"/>
    <property type="molecule type" value="Genomic_DNA"/>
</dbReference>
<dbReference type="Gene3D" id="2.40.50.100">
    <property type="match status" value="1"/>
</dbReference>
<dbReference type="GO" id="GO:0015689">
    <property type="term" value="P:molybdate ion transport"/>
    <property type="evidence" value="ECO:0007669"/>
    <property type="project" value="InterPro"/>
</dbReference>
<dbReference type="SUPFAM" id="SSF50331">
    <property type="entry name" value="MOP-like"/>
    <property type="match status" value="1"/>
</dbReference>
<protein>
    <submittedName>
        <fullName evidence="4">Unannotated protein</fullName>
    </submittedName>
</protein>